<dbReference type="Pfam" id="PF12106">
    <property type="entry name" value="Colicin_E5"/>
    <property type="match status" value="1"/>
</dbReference>
<dbReference type="Proteomes" id="UP000678154">
    <property type="component" value="Chromosome"/>
</dbReference>
<proteinExistence type="predicted"/>
<feature type="domain" description="Colicin E5 ribonuclease" evidence="1">
    <location>
        <begin position="11"/>
        <end position="52"/>
    </location>
</feature>
<dbReference type="RefSeq" id="WP_213607493.1">
    <property type="nucleotide sequence ID" value="NZ_CP074676.1"/>
</dbReference>
<dbReference type="SUPFAM" id="SSF102824">
    <property type="entry name" value="Colicin D/E5 nuclease domain"/>
    <property type="match status" value="1"/>
</dbReference>
<dbReference type="Gene3D" id="3.30.2310.30">
    <property type="match status" value="1"/>
</dbReference>
<keyword evidence="3" id="KW-1185">Reference proteome</keyword>
<dbReference type="InterPro" id="IPR038233">
    <property type="entry name" value="Colicin_D/E5_nuclease"/>
</dbReference>
<dbReference type="InterPro" id="IPR021964">
    <property type="entry name" value="Colicin_E5_C"/>
</dbReference>
<evidence type="ECO:0000259" key="1">
    <source>
        <dbReference type="Pfam" id="PF12106"/>
    </source>
</evidence>
<dbReference type="EMBL" id="CP074676">
    <property type="protein sequence ID" value="QVL21546.1"/>
    <property type="molecule type" value="Genomic_DNA"/>
</dbReference>
<dbReference type="GeneID" id="99615698"/>
<gene>
    <name evidence="2" type="ORF">KH389_03455</name>
</gene>
<protein>
    <recommendedName>
        <fullName evidence="1">Colicin E5 ribonuclease domain-containing protein</fullName>
    </recommendedName>
</protein>
<accession>A0ABX8DYX9</accession>
<evidence type="ECO:0000313" key="3">
    <source>
        <dbReference type="Proteomes" id="UP000678154"/>
    </source>
</evidence>
<dbReference type="InterPro" id="IPR038234">
    <property type="entry name" value="Colicin_E5_C_sf"/>
</dbReference>
<name>A0ABX8DYX9_9PSED</name>
<evidence type="ECO:0000313" key="2">
    <source>
        <dbReference type="EMBL" id="QVL21546.1"/>
    </source>
</evidence>
<sequence length="55" mass="6161">MFGWRDFDPASGTRLNDPATGYVAKDGSYVVRNDRTGAIVQVSDKNDKNWVAPWD</sequence>
<organism evidence="2 3">
    <name type="scientific">Pseudomonas qingdaonensis</name>
    <dbReference type="NCBI Taxonomy" id="2056231"/>
    <lineage>
        <taxon>Bacteria</taxon>
        <taxon>Pseudomonadati</taxon>
        <taxon>Pseudomonadota</taxon>
        <taxon>Gammaproteobacteria</taxon>
        <taxon>Pseudomonadales</taxon>
        <taxon>Pseudomonadaceae</taxon>
        <taxon>Pseudomonas</taxon>
    </lineage>
</organism>
<reference evidence="2 3" key="1">
    <citation type="journal article" date="2016" name="J. Hazard. Mater.">
        <title>A newly isolated Pseudomonas putida S-1 strain for batch-mode-propanethiol degradation and continuous treatment of propanethiol-containing waste gas.</title>
        <authorList>
            <person name="Chen D.Z."/>
            <person name="Sun Y.M."/>
            <person name="Han L.M."/>
            <person name="Chen J."/>
            <person name="Ye J.X."/>
            <person name="Chen J.M."/>
        </authorList>
    </citation>
    <scope>NUCLEOTIDE SEQUENCE [LARGE SCALE GENOMIC DNA]</scope>
    <source>
        <strain evidence="2 3">S-1</strain>
    </source>
</reference>